<keyword evidence="3" id="KW-0328">Glycosyltransferase</keyword>
<dbReference type="Gene3D" id="3.40.50.2000">
    <property type="entry name" value="Glycogen Phosphorylase B"/>
    <property type="match status" value="2"/>
</dbReference>
<accession>A0ABV3S3J9</accession>
<comment type="caution">
    <text evidence="3">The sequence shown here is derived from an EMBL/GenBank/DDBJ whole genome shotgun (WGS) entry which is preliminary data.</text>
</comment>
<keyword evidence="4" id="KW-1185">Reference proteome</keyword>
<dbReference type="InterPro" id="IPR028098">
    <property type="entry name" value="Glyco_trans_4-like_N"/>
</dbReference>
<dbReference type="GO" id="GO:0016757">
    <property type="term" value="F:glycosyltransferase activity"/>
    <property type="evidence" value="ECO:0007669"/>
    <property type="project" value="UniProtKB-KW"/>
</dbReference>
<dbReference type="SUPFAM" id="SSF53756">
    <property type="entry name" value="UDP-Glycosyltransferase/glycogen phosphorylase"/>
    <property type="match status" value="1"/>
</dbReference>
<feature type="domain" description="Glycosyl transferase family 1" evidence="1">
    <location>
        <begin position="200"/>
        <end position="355"/>
    </location>
</feature>
<protein>
    <submittedName>
        <fullName evidence="3">Glycosyltransferase</fullName>
        <ecNumber evidence="3">2.4.-.-</ecNumber>
    </submittedName>
</protein>
<sequence>MSKKVLMLAAKANMIQQFNHRNINILQDLGYEVHVATNMIDFGSMSATENERFKQWMSDNQVIAHQIDFERRMGSLKGNIQSIKQLRTLFKQDNFSFIHVHSPLGSILGRLVAKQFKVPVIYTAHGFHFFKGASKLAWLVFYPLEWAFSFITDTLITINDEDYALANKHMHAKRILKINGIGVDVERALLVTNDCKKAARQRIRHELNIPDDAFLMSSVGELSDRKNHKIVLEALKMIPLAARQNIYYIIAGTGSNSEMLTTLANSFDFGKQFKLLGYRRDIHEINYASDVSVFPSFQEGLGIAGLDATIDGTYLIGSNRRGISDYIKQGINGSIIDPSDAVKLKTAILDNISCQDELFPHNDLVEFGISKVDQKMTQLYKELL</sequence>
<organism evidence="3 4">
    <name type="scientific">Leuconostoc aquikimchii</name>
    <dbReference type="NCBI Taxonomy" id="3236804"/>
    <lineage>
        <taxon>Bacteria</taxon>
        <taxon>Bacillati</taxon>
        <taxon>Bacillota</taxon>
        <taxon>Bacilli</taxon>
        <taxon>Lactobacillales</taxon>
        <taxon>Lactobacillaceae</taxon>
        <taxon>Leuconostoc</taxon>
    </lineage>
</organism>
<dbReference type="Pfam" id="PF00534">
    <property type="entry name" value="Glycos_transf_1"/>
    <property type="match status" value="1"/>
</dbReference>
<dbReference type="Proteomes" id="UP001556617">
    <property type="component" value="Unassembled WGS sequence"/>
</dbReference>
<dbReference type="Pfam" id="PF13477">
    <property type="entry name" value="Glyco_trans_4_2"/>
    <property type="match status" value="1"/>
</dbReference>
<dbReference type="EMBL" id="JBFPER010000001">
    <property type="protein sequence ID" value="MEX0381023.1"/>
    <property type="molecule type" value="Genomic_DNA"/>
</dbReference>
<dbReference type="InterPro" id="IPR001296">
    <property type="entry name" value="Glyco_trans_1"/>
</dbReference>
<evidence type="ECO:0000313" key="3">
    <source>
        <dbReference type="EMBL" id="MEX0381023.1"/>
    </source>
</evidence>
<feature type="domain" description="Glycosyltransferase subfamily 4-like N-terminal" evidence="2">
    <location>
        <begin position="4"/>
        <end position="151"/>
    </location>
</feature>
<keyword evidence="3" id="KW-0808">Transferase</keyword>
<evidence type="ECO:0000313" key="4">
    <source>
        <dbReference type="Proteomes" id="UP001556617"/>
    </source>
</evidence>
<dbReference type="EC" id="2.4.-.-" evidence="3"/>
<name>A0ABV3S3J9_9LACO</name>
<dbReference type="PANTHER" id="PTHR12526">
    <property type="entry name" value="GLYCOSYLTRANSFERASE"/>
    <property type="match status" value="1"/>
</dbReference>
<proteinExistence type="predicted"/>
<dbReference type="RefSeq" id="WP_367974513.1">
    <property type="nucleotide sequence ID" value="NZ_JBFPEQ010000001.1"/>
</dbReference>
<evidence type="ECO:0000259" key="1">
    <source>
        <dbReference type="Pfam" id="PF00534"/>
    </source>
</evidence>
<gene>
    <name evidence="3" type="ORF">AB3K24_06620</name>
</gene>
<dbReference type="PANTHER" id="PTHR12526:SF630">
    <property type="entry name" value="GLYCOSYLTRANSFERASE"/>
    <property type="match status" value="1"/>
</dbReference>
<evidence type="ECO:0000259" key="2">
    <source>
        <dbReference type="Pfam" id="PF13477"/>
    </source>
</evidence>
<reference evidence="3 4" key="1">
    <citation type="submission" date="2024-07" db="EMBL/GenBank/DDBJ databases">
        <authorList>
            <person name="Yun M."/>
        </authorList>
    </citation>
    <scope>NUCLEOTIDE SEQUENCE [LARGE SCALE GENOMIC DNA]</scope>
    <source>
        <strain evidence="3 4">MS01</strain>
    </source>
</reference>